<dbReference type="WBParaSite" id="maker-uti_cns_0046467-snap-gene-0.3-mRNA-1">
    <property type="protein sequence ID" value="maker-uti_cns_0046467-snap-gene-0.3-mRNA-1"/>
    <property type="gene ID" value="maker-uti_cns_0046467-snap-gene-0.3"/>
</dbReference>
<feature type="transmembrane region" description="Helical" evidence="11">
    <location>
        <begin position="822"/>
        <end position="846"/>
    </location>
</feature>
<evidence type="ECO:0000259" key="13">
    <source>
        <dbReference type="PROSITE" id="PS50259"/>
    </source>
</evidence>
<dbReference type="InterPro" id="IPR017978">
    <property type="entry name" value="GPCR_3_C"/>
</dbReference>
<evidence type="ECO:0000256" key="1">
    <source>
        <dbReference type="ARBA" id="ARBA00004651"/>
    </source>
</evidence>
<dbReference type="AlphaFoldDB" id="A0A1I8JBB3"/>
<dbReference type="InterPro" id="IPR000337">
    <property type="entry name" value="GPCR_3"/>
</dbReference>
<dbReference type="Gene3D" id="3.40.50.2300">
    <property type="match status" value="2"/>
</dbReference>
<accession>A0A1I8JBB3</accession>
<evidence type="ECO:0000313" key="14">
    <source>
        <dbReference type="Proteomes" id="UP000095280"/>
    </source>
</evidence>
<keyword evidence="14" id="KW-1185">Reference proteome</keyword>
<reference evidence="15" key="1">
    <citation type="submission" date="2016-11" db="UniProtKB">
        <authorList>
            <consortium name="WormBaseParasite"/>
        </authorList>
    </citation>
    <scope>IDENTIFICATION</scope>
</reference>
<keyword evidence="4 11" id="KW-0812">Transmembrane</keyword>
<dbReference type="PRINTS" id="PR00593">
    <property type="entry name" value="MTABOTROPICR"/>
</dbReference>
<dbReference type="PRINTS" id="PR00248">
    <property type="entry name" value="GPCRMGR"/>
</dbReference>
<comment type="similarity">
    <text evidence="2">Belongs to the G-protein coupled receptor 3 family.</text>
</comment>
<evidence type="ECO:0000256" key="11">
    <source>
        <dbReference type="SAM" id="Phobius"/>
    </source>
</evidence>
<dbReference type="GO" id="GO:0005886">
    <property type="term" value="C:plasma membrane"/>
    <property type="evidence" value="ECO:0007669"/>
    <property type="project" value="UniProtKB-SubCell"/>
</dbReference>
<dbReference type="Pfam" id="PF07562">
    <property type="entry name" value="NCD3G"/>
    <property type="match status" value="1"/>
</dbReference>
<evidence type="ECO:0000256" key="4">
    <source>
        <dbReference type="ARBA" id="ARBA00022692"/>
    </source>
</evidence>
<dbReference type="PROSITE" id="PS50259">
    <property type="entry name" value="G_PROTEIN_RECEP_F3_4"/>
    <property type="match status" value="1"/>
</dbReference>
<dbReference type="Pfam" id="PF01094">
    <property type="entry name" value="ANF_receptor"/>
    <property type="match status" value="2"/>
</dbReference>
<evidence type="ECO:0000256" key="10">
    <source>
        <dbReference type="ARBA" id="ARBA00023224"/>
    </source>
</evidence>
<dbReference type="Proteomes" id="UP000095280">
    <property type="component" value="Unplaced"/>
</dbReference>
<protein>
    <submittedName>
        <fullName evidence="15">G_PROTEIN_RECEP_F3_4 domain-containing protein</fullName>
    </submittedName>
</protein>
<organism evidence="14 15">
    <name type="scientific">Macrostomum lignano</name>
    <dbReference type="NCBI Taxonomy" id="282301"/>
    <lineage>
        <taxon>Eukaryota</taxon>
        <taxon>Metazoa</taxon>
        <taxon>Spiralia</taxon>
        <taxon>Lophotrochozoa</taxon>
        <taxon>Platyhelminthes</taxon>
        <taxon>Rhabditophora</taxon>
        <taxon>Macrostomorpha</taxon>
        <taxon>Macrostomida</taxon>
        <taxon>Macrostomidae</taxon>
        <taxon>Macrostomum</taxon>
    </lineage>
</organism>
<keyword evidence="5 11" id="KW-1133">Transmembrane helix</keyword>
<evidence type="ECO:0000256" key="3">
    <source>
        <dbReference type="ARBA" id="ARBA00022475"/>
    </source>
</evidence>
<evidence type="ECO:0000256" key="12">
    <source>
        <dbReference type="SAM" id="SignalP"/>
    </source>
</evidence>
<dbReference type="InterPro" id="IPR001828">
    <property type="entry name" value="ANF_lig-bd_rcpt"/>
</dbReference>
<keyword evidence="12" id="KW-0732">Signal</keyword>
<evidence type="ECO:0000256" key="9">
    <source>
        <dbReference type="ARBA" id="ARBA00023180"/>
    </source>
</evidence>
<dbReference type="SUPFAM" id="SSF53822">
    <property type="entry name" value="Periplasmic binding protein-like I"/>
    <property type="match status" value="1"/>
</dbReference>
<dbReference type="InterPro" id="IPR011500">
    <property type="entry name" value="GPCR_3_9-Cys_dom"/>
</dbReference>
<feature type="transmembrane region" description="Helical" evidence="11">
    <location>
        <begin position="673"/>
        <end position="694"/>
    </location>
</feature>
<evidence type="ECO:0000256" key="2">
    <source>
        <dbReference type="ARBA" id="ARBA00007242"/>
    </source>
</evidence>
<keyword evidence="3" id="KW-1003">Cell membrane</keyword>
<evidence type="ECO:0000256" key="8">
    <source>
        <dbReference type="ARBA" id="ARBA00023170"/>
    </source>
</evidence>
<dbReference type="PROSITE" id="PS00981">
    <property type="entry name" value="G_PROTEIN_RECEP_F3_3"/>
    <property type="match status" value="1"/>
</dbReference>
<keyword evidence="6" id="KW-0297">G-protein coupled receptor</keyword>
<dbReference type="InterPro" id="IPR038550">
    <property type="entry name" value="GPCR_3_9-Cys_sf"/>
</dbReference>
<comment type="subcellular location">
    <subcellularLocation>
        <location evidence="1">Cell membrane</location>
        <topology evidence="1">Multi-pass membrane protein</topology>
    </subcellularLocation>
</comment>
<feature type="transmembrane region" description="Helical" evidence="11">
    <location>
        <begin position="641"/>
        <end position="661"/>
    </location>
</feature>
<evidence type="ECO:0000256" key="6">
    <source>
        <dbReference type="ARBA" id="ARBA00023040"/>
    </source>
</evidence>
<evidence type="ECO:0000256" key="5">
    <source>
        <dbReference type="ARBA" id="ARBA00022989"/>
    </source>
</evidence>
<feature type="transmembrane region" description="Helical" evidence="11">
    <location>
        <begin position="602"/>
        <end position="629"/>
    </location>
</feature>
<evidence type="ECO:0000256" key="7">
    <source>
        <dbReference type="ARBA" id="ARBA00023136"/>
    </source>
</evidence>
<dbReference type="InterPro" id="IPR028082">
    <property type="entry name" value="Peripla_BP_I"/>
</dbReference>
<dbReference type="InterPro" id="IPR000162">
    <property type="entry name" value="GPCR_3_mtglu_rcpt"/>
</dbReference>
<feature type="domain" description="G-protein coupled receptors family 3 profile" evidence="13">
    <location>
        <begin position="603"/>
        <end position="859"/>
    </location>
</feature>
<sequence length="859" mass="95730">CALDMAALILTLLLVLAASPIGLCKKMSLPGELILGGLFPIHEKDPAETSRCGKISENRGIQRLEAMVYALNRVNADPSLLPHLKLGAKLLDTCSKDTYALEQSMDFVTDHLSTLDASYEYQCPDPAARTPKRKSRKPVAGVIGAADSSVSIMIANILRLFKIPQISYASTSPELSDNNRFDYFFRVVPPDNYQAKAMVAIVKQMNWNYVAALYDEGTYGERGFQEFKAHASQQGICISGNHMIRRNAINGSLESILSSLLEMKSRVVVTYCQAESLRLLFRLLARGSPTDATCSGSPAMVGVARPTTCWVTSFWLRAPSACCQSGGLWSLTLATLLADFDNYFTSLKLEEHAKVNPWWREFWQSQFHCKLDHSTGEGGGVRRNFDKSLKSCTGDERIGVTAKYEQEGLVPMVVDAVYAMAHSLHRLLCGNGPPSACRKVTGDRKLNGTQLRDLIRNISFNGTSGNLVRFNRHGDRESLYEIFQLQRVNSAESGGNQSFRYYKIGTWGDDRLELDNSSLRWGTPGEETPRSVCSEPCDYGKRTVAPNKEAAACCWECVSCDSKYQIVLNSTTCSDCPLGSIPNRYFNSCEPLPIETIQLNSVWALLPMSFSFLGLLCTAFVLFVFVKYNQTPLIRASGRELCYVMLAGILLSYCMTFIMLAPPSPVTCGFFRIFNGLSLSIIYSAIFTKTNRLSRIFNRGIKSLMKKPSYTSPKSQLVLCCCLVSVQVIGDMTWLGMDLPKTKFDYPDRDHKVLRCAVDDVAIVVSLLYNMILIVLCTLYAFKTRNIPENFNEAKYIAFTMYSTCIVWLAFIAIYFGSLRNFRIKLTSLCMCISISAAVTLGCMFAPKVYIVLFKPHKN</sequence>
<feature type="chain" id="PRO_5009321592" evidence="12">
    <location>
        <begin position="18"/>
        <end position="859"/>
    </location>
</feature>
<feature type="transmembrane region" description="Helical" evidence="11">
    <location>
        <begin position="794"/>
        <end position="816"/>
    </location>
</feature>
<keyword evidence="9" id="KW-0325">Glycoprotein</keyword>
<keyword evidence="8" id="KW-0675">Receptor</keyword>
<dbReference type="GO" id="GO:0004930">
    <property type="term" value="F:G protein-coupled receptor activity"/>
    <property type="evidence" value="ECO:0007669"/>
    <property type="project" value="UniProtKB-KW"/>
</dbReference>
<dbReference type="InterPro" id="IPR050726">
    <property type="entry name" value="mGluR"/>
</dbReference>
<dbReference type="PANTHER" id="PTHR24060">
    <property type="entry name" value="METABOTROPIC GLUTAMATE RECEPTOR"/>
    <property type="match status" value="1"/>
</dbReference>
<name>A0A1I8JBB3_9PLAT</name>
<proteinExistence type="inferred from homology"/>
<dbReference type="Pfam" id="PF00003">
    <property type="entry name" value="7tm_3"/>
    <property type="match status" value="1"/>
</dbReference>
<dbReference type="InterPro" id="IPR017979">
    <property type="entry name" value="GPCR_3_CS"/>
</dbReference>
<feature type="transmembrane region" description="Helical" evidence="11">
    <location>
        <begin position="761"/>
        <end position="782"/>
    </location>
</feature>
<evidence type="ECO:0000313" key="15">
    <source>
        <dbReference type="WBParaSite" id="maker-uti_cns_0046467-snap-gene-0.3-mRNA-1"/>
    </source>
</evidence>
<dbReference type="Gene3D" id="2.10.50.30">
    <property type="entry name" value="GPCR, family 3, nine cysteines domain"/>
    <property type="match status" value="1"/>
</dbReference>
<keyword evidence="7 11" id="KW-0472">Membrane</keyword>
<feature type="signal peptide" evidence="12">
    <location>
        <begin position="1"/>
        <end position="17"/>
    </location>
</feature>
<dbReference type="CDD" id="cd15934">
    <property type="entry name" value="7tmC_mGluRs_group2_3"/>
    <property type="match status" value="1"/>
</dbReference>
<keyword evidence="10" id="KW-0807">Transducer</keyword>